<accession>A0A7Y9THC1</accession>
<feature type="compositionally biased region" description="Polar residues" evidence="1">
    <location>
        <begin position="141"/>
        <end position="154"/>
    </location>
</feature>
<organism evidence="3 4">
    <name type="scientific">Granulicella arctica</name>
    <dbReference type="NCBI Taxonomy" id="940613"/>
    <lineage>
        <taxon>Bacteria</taxon>
        <taxon>Pseudomonadati</taxon>
        <taxon>Acidobacteriota</taxon>
        <taxon>Terriglobia</taxon>
        <taxon>Terriglobales</taxon>
        <taxon>Acidobacteriaceae</taxon>
        <taxon>Granulicella</taxon>
    </lineage>
</organism>
<dbReference type="EMBL" id="JACCCW010000002">
    <property type="protein sequence ID" value="NYF80906.1"/>
    <property type="molecule type" value="Genomic_DNA"/>
</dbReference>
<dbReference type="RefSeq" id="WP_179492631.1">
    <property type="nucleotide sequence ID" value="NZ_JACCCW010000002.1"/>
</dbReference>
<dbReference type="InterPro" id="IPR013783">
    <property type="entry name" value="Ig-like_fold"/>
</dbReference>
<keyword evidence="2" id="KW-0732">Signal</keyword>
<name>A0A7Y9THC1_9BACT</name>
<protein>
    <recommendedName>
        <fullName evidence="5">Carboxypeptidase regulatory-like domain-containing protein</fullName>
    </recommendedName>
</protein>
<dbReference type="Proteomes" id="UP000589520">
    <property type="component" value="Unassembled WGS sequence"/>
</dbReference>
<keyword evidence="4" id="KW-1185">Reference proteome</keyword>
<evidence type="ECO:0000313" key="3">
    <source>
        <dbReference type="EMBL" id="NYF80906.1"/>
    </source>
</evidence>
<gene>
    <name evidence="3" type="ORF">HDF17_003226</name>
</gene>
<dbReference type="AlphaFoldDB" id="A0A7Y9THC1"/>
<dbReference type="SUPFAM" id="SSF49464">
    <property type="entry name" value="Carboxypeptidase regulatory domain-like"/>
    <property type="match status" value="1"/>
</dbReference>
<evidence type="ECO:0000256" key="1">
    <source>
        <dbReference type="SAM" id="MobiDB-lite"/>
    </source>
</evidence>
<dbReference type="InterPro" id="IPR008969">
    <property type="entry name" value="CarboxyPept-like_regulatory"/>
</dbReference>
<dbReference type="Gene3D" id="2.60.40.10">
    <property type="entry name" value="Immunoglobulins"/>
    <property type="match status" value="1"/>
</dbReference>
<comment type="caution">
    <text evidence="3">The sequence shown here is derived from an EMBL/GenBank/DDBJ whole genome shotgun (WGS) entry which is preliminary data.</text>
</comment>
<sequence length="181" mass="19056">MVLRKAVGLSLVLCAGVLLTASLPVFGQDETTAPVPTTRHGRKYKAPVTTSHIVVTVVKGFNGKPIPNAAVVFHSTKDGKDEGNLEVKTDPDGKAIIDVIPTGSSLQVQVIANGFATFGQDYTVDTATKEIAVSMIRPRAQVSTYTDNAGQPSQRKPGVQEPNQPKTTPAPAPSTTTPPQQ</sequence>
<evidence type="ECO:0000256" key="2">
    <source>
        <dbReference type="SAM" id="SignalP"/>
    </source>
</evidence>
<feature type="chain" id="PRO_5030713810" description="Carboxypeptidase regulatory-like domain-containing protein" evidence="2">
    <location>
        <begin position="28"/>
        <end position="181"/>
    </location>
</feature>
<feature type="signal peptide" evidence="2">
    <location>
        <begin position="1"/>
        <end position="27"/>
    </location>
</feature>
<evidence type="ECO:0008006" key="5">
    <source>
        <dbReference type="Google" id="ProtNLM"/>
    </source>
</evidence>
<proteinExistence type="predicted"/>
<feature type="compositionally biased region" description="Low complexity" evidence="1">
    <location>
        <begin position="167"/>
        <end position="181"/>
    </location>
</feature>
<evidence type="ECO:0000313" key="4">
    <source>
        <dbReference type="Proteomes" id="UP000589520"/>
    </source>
</evidence>
<feature type="region of interest" description="Disordered" evidence="1">
    <location>
        <begin position="140"/>
        <end position="181"/>
    </location>
</feature>
<reference evidence="3 4" key="1">
    <citation type="submission" date="2020-07" db="EMBL/GenBank/DDBJ databases">
        <title>Genomic Encyclopedia of Type Strains, Phase IV (KMG-V): Genome sequencing to study the core and pangenomes of soil and plant-associated prokaryotes.</title>
        <authorList>
            <person name="Whitman W."/>
        </authorList>
    </citation>
    <scope>NUCLEOTIDE SEQUENCE [LARGE SCALE GENOMIC DNA]</scope>
    <source>
        <strain evidence="3 4">X4EP2</strain>
    </source>
</reference>